<evidence type="ECO:0000313" key="2">
    <source>
        <dbReference type="EMBL" id="PPQ72893.1"/>
    </source>
</evidence>
<dbReference type="AlphaFoldDB" id="A0A409W321"/>
<organism evidence="2 3">
    <name type="scientific">Gymnopilus dilepis</name>
    <dbReference type="NCBI Taxonomy" id="231916"/>
    <lineage>
        <taxon>Eukaryota</taxon>
        <taxon>Fungi</taxon>
        <taxon>Dikarya</taxon>
        <taxon>Basidiomycota</taxon>
        <taxon>Agaricomycotina</taxon>
        <taxon>Agaricomycetes</taxon>
        <taxon>Agaricomycetidae</taxon>
        <taxon>Agaricales</taxon>
        <taxon>Agaricineae</taxon>
        <taxon>Hymenogastraceae</taxon>
        <taxon>Gymnopilus</taxon>
    </lineage>
</organism>
<proteinExistence type="predicted"/>
<feature type="chain" id="PRO_5019150492" evidence="1">
    <location>
        <begin position="20"/>
        <end position="72"/>
    </location>
</feature>
<sequence length="72" mass="8285">MQLNFILITLLPLAVLSIGRPINEGSLERRIFNYEPDTVGTHAEHIGGDPATENKFFKRQVSFPNEFRREDK</sequence>
<reference evidence="2 3" key="1">
    <citation type="journal article" date="2018" name="Evol. Lett.">
        <title>Horizontal gene cluster transfer increased hallucinogenic mushroom diversity.</title>
        <authorList>
            <person name="Reynolds H.T."/>
            <person name="Vijayakumar V."/>
            <person name="Gluck-Thaler E."/>
            <person name="Korotkin H.B."/>
            <person name="Matheny P.B."/>
            <person name="Slot J.C."/>
        </authorList>
    </citation>
    <scope>NUCLEOTIDE SEQUENCE [LARGE SCALE GENOMIC DNA]</scope>
    <source>
        <strain evidence="2 3">SRW20</strain>
    </source>
</reference>
<accession>A0A409W321</accession>
<dbReference type="EMBL" id="NHYE01005434">
    <property type="protein sequence ID" value="PPQ72893.1"/>
    <property type="molecule type" value="Genomic_DNA"/>
</dbReference>
<evidence type="ECO:0000256" key="1">
    <source>
        <dbReference type="SAM" id="SignalP"/>
    </source>
</evidence>
<dbReference type="InParanoid" id="A0A409W321"/>
<feature type="signal peptide" evidence="1">
    <location>
        <begin position="1"/>
        <end position="19"/>
    </location>
</feature>
<protein>
    <submittedName>
        <fullName evidence="2">Uncharacterized protein</fullName>
    </submittedName>
</protein>
<comment type="caution">
    <text evidence="2">The sequence shown here is derived from an EMBL/GenBank/DDBJ whole genome shotgun (WGS) entry which is preliminary data.</text>
</comment>
<name>A0A409W321_9AGAR</name>
<evidence type="ECO:0000313" key="3">
    <source>
        <dbReference type="Proteomes" id="UP000284706"/>
    </source>
</evidence>
<keyword evidence="1" id="KW-0732">Signal</keyword>
<dbReference type="Proteomes" id="UP000284706">
    <property type="component" value="Unassembled WGS sequence"/>
</dbReference>
<keyword evidence="3" id="KW-1185">Reference proteome</keyword>
<gene>
    <name evidence="2" type="ORF">CVT26_003513</name>
</gene>